<reference evidence="9 10" key="1">
    <citation type="submission" date="2016-11" db="EMBL/GenBank/DDBJ databases">
        <title>Genome sequences of unsequenced Mycobacteria.</title>
        <authorList>
            <person name="Greninger A.L."/>
            <person name="Fang F."/>
            <person name="Jerome K.R."/>
        </authorList>
    </citation>
    <scope>NUCLEOTIDE SEQUENCE [LARGE SCALE GENOMIC DNA]</scope>
    <source>
        <strain evidence="9 10">M11</strain>
    </source>
</reference>
<evidence type="ECO:0000256" key="5">
    <source>
        <dbReference type="ARBA" id="ARBA00022989"/>
    </source>
</evidence>
<comment type="subcellular location">
    <subcellularLocation>
        <location evidence="1">Cell membrane</location>
        <topology evidence="1">Multi-pass membrane protein</topology>
    </subcellularLocation>
</comment>
<evidence type="ECO:0000256" key="3">
    <source>
        <dbReference type="ARBA" id="ARBA00022475"/>
    </source>
</evidence>
<dbReference type="InterPro" id="IPR050545">
    <property type="entry name" value="Mycobact_MmpL"/>
</dbReference>
<evidence type="ECO:0000313" key="9">
    <source>
        <dbReference type="EMBL" id="OJZ74673.1"/>
    </source>
</evidence>
<keyword evidence="4 7" id="KW-0812">Transmembrane</keyword>
<dbReference type="InterPro" id="IPR004869">
    <property type="entry name" value="MMPL_dom"/>
</dbReference>
<feature type="domain" description="Membrane transport protein MMPL" evidence="8">
    <location>
        <begin position="6"/>
        <end position="106"/>
    </location>
</feature>
<sequence>MTIQAGIRTVTTIKESVTDAVKGTPLDNAKLYIGGAAAMDKDLQDGAKCDLVFAGIASLCLIFIIMLLVTRAVVAALGIVGTVALSLGASLGISILIWQNLVGLPLN</sequence>
<dbReference type="SUPFAM" id="SSF82866">
    <property type="entry name" value="Multidrug efflux transporter AcrB transmembrane domain"/>
    <property type="match status" value="1"/>
</dbReference>
<comment type="similarity">
    <text evidence="2">Belongs to the resistance-nodulation-cell division (RND) (TC 2.A.6) family. MmpL subfamily.</text>
</comment>
<evidence type="ECO:0000256" key="1">
    <source>
        <dbReference type="ARBA" id="ARBA00004651"/>
    </source>
</evidence>
<keyword evidence="10" id="KW-1185">Reference proteome</keyword>
<protein>
    <recommendedName>
        <fullName evidence="8">Membrane transport protein MMPL domain-containing protein</fullName>
    </recommendedName>
</protein>
<evidence type="ECO:0000259" key="8">
    <source>
        <dbReference type="Pfam" id="PF03176"/>
    </source>
</evidence>
<dbReference type="PANTHER" id="PTHR33406">
    <property type="entry name" value="MEMBRANE PROTEIN MJ1562-RELATED"/>
    <property type="match status" value="1"/>
</dbReference>
<proteinExistence type="inferred from homology"/>
<gene>
    <name evidence="9" type="ORF">BRW65_08175</name>
</gene>
<dbReference type="PANTHER" id="PTHR33406:SF6">
    <property type="entry name" value="MEMBRANE PROTEIN YDGH-RELATED"/>
    <property type="match status" value="1"/>
</dbReference>
<dbReference type="EMBL" id="MPNT01000005">
    <property type="protein sequence ID" value="OJZ74673.1"/>
    <property type="molecule type" value="Genomic_DNA"/>
</dbReference>
<evidence type="ECO:0000256" key="2">
    <source>
        <dbReference type="ARBA" id="ARBA00010157"/>
    </source>
</evidence>
<keyword evidence="3" id="KW-1003">Cell membrane</keyword>
<keyword evidence="6 7" id="KW-0472">Membrane</keyword>
<dbReference type="Pfam" id="PF03176">
    <property type="entry name" value="MMPL"/>
    <property type="match status" value="1"/>
</dbReference>
<keyword evidence="5 7" id="KW-1133">Transmembrane helix</keyword>
<evidence type="ECO:0000313" key="10">
    <source>
        <dbReference type="Proteomes" id="UP000186438"/>
    </source>
</evidence>
<dbReference type="Proteomes" id="UP000186438">
    <property type="component" value="Unassembled WGS sequence"/>
</dbReference>
<evidence type="ECO:0000256" key="7">
    <source>
        <dbReference type="SAM" id="Phobius"/>
    </source>
</evidence>
<name>A0A1Q4HY93_9MYCO</name>
<organism evidence="9 10">
    <name type="scientific">Mycobacterium paraffinicum</name>
    <dbReference type="NCBI Taxonomy" id="53378"/>
    <lineage>
        <taxon>Bacteria</taxon>
        <taxon>Bacillati</taxon>
        <taxon>Actinomycetota</taxon>
        <taxon>Actinomycetes</taxon>
        <taxon>Mycobacteriales</taxon>
        <taxon>Mycobacteriaceae</taxon>
        <taxon>Mycobacterium</taxon>
    </lineage>
</organism>
<dbReference type="Gene3D" id="1.20.1640.10">
    <property type="entry name" value="Multidrug efflux transporter AcrB transmembrane domain"/>
    <property type="match status" value="1"/>
</dbReference>
<dbReference type="STRING" id="53378.BRW65_08175"/>
<dbReference type="GO" id="GO:0005886">
    <property type="term" value="C:plasma membrane"/>
    <property type="evidence" value="ECO:0007669"/>
    <property type="project" value="UniProtKB-SubCell"/>
</dbReference>
<comment type="caution">
    <text evidence="9">The sequence shown here is derived from an EMBL/GenBank/DDBJ whole genome shotgun (WGS) entry which is preliminary data.</text>
</comment>
<evidence type="ECO:0000256" key="4">
    <source>
        <dbReference type="ARBA" id="ARBA00022692"/>
    </source>
</evidence>
<feature type="transmembrane region" description="Helical" evidence="7">
    <location>
        <begin position="76"/>
        <end position="98"/>
    </location>
</feature>
<evidence type="ECO:0000256" key="6">
    <source>
        <dbReference type="ARBA" id="ARBA00023136"/>
    </source>
</evidence>
<feature type="transmembrane region" description="Helical" evidence="7">
    <location>
        <begin position="51"/>
        <end position="69"/>
    </location>
</feature>
<accession>A0A1Q4HY93</accession>
<dbReference type="AlphaFoldDB" id="A0A1Q4HY93"/>